<name>A0A512CIJ1_9BACT</name>
<dbReference type="AlphaFoldDB" id="A0A512CIJ1"/>
<dbReference type="EMBL" id="BJYV01000034">
    <property type="protein sequence ID" value="GEO24015.1"/>
    <property type="molecule type" value="Genomic_DNA"/>
</dbReference>
<accession>A0A512CIJ1</accession>
<comment type="caution">
    <text evidence="1">The sequence shown here is derived from an EMBL/GenBank/DDBJ whole genome shotgun (WGS) entry which is preliminary data.</text>
</comment>
<gene>
    <name evidence="1" type="ORF">CQA01_45490</name>
</gene>
<dbReference type="InterPro" id="IPR018914">
    <property type="entry name" value="DUF2480"/>
</dbReference>
<evidence type="ECO:0000313" key="2">
    <source>
        <dbReference type="Proteomes" id="UP000321301"/>
    </source>
</evidence>
<dbReference type="RefSeq" id="WP_020894055.1">
    <property type="nucleotide sequence ID" value="NZ_BJYV01000034.1"/>
</dbReference>
<organism evidence="1 2">
    <name type="scientific">Cyclobacterium qasimii</name>
    <dbReference type="NCBI Taxonomy" id="1350429"/>
    <lineage>
        <taxon>Bacteria</taxon>
        <taxon>Pseudomonadati</taxon>
        <taxon>Bacteroidota</taxon>
        <taxon>Cytophagia</taxon>
        <taxon>Cytophagales</taxon>
        <taxon>Cyclobacteriaceae</taxon>
        <taxon>Cyclobacterium</taxon>
    </lineage>
</organism>
<dbReference type="Proteomes" id="UP000321301">
    <property type="component" value="Unassembled WGS sequence"/>
</dbReference>
<proteinExistence type="predicted"/>
<keyword evidence="2" id="KW-1185">Reference proteome</keyword>
<dbReference type="Pfam" id="PF10652">
    <property type="entry name" value="DUF2480"/>
    <property type="match status" value="1"/>
</dbReference>
<protein>
    <recommendedName>
        <fullName evidence="3">DUF2480 family protein</fullName>
    </recommendedName>
</protein>
<evidence type="ECO:0008006" key="3">
    <source>
        <dbReference type="Google" id="ProtNLM"/>
    </source>
</evidence>
<reference evidence="1 2" key="1">
    <citation type="submission" date="2019-07" db="EMBL/GenBank/DDBJ databases">
        <title>Whole genome shotgun sequence of Cyclobacterium qasimii NBRC 106168.</title>
        <authorList>
            <person name="Hosoyama A."/>
            <person name="Uohara A."/>
            <person name="Ohji S."/>
            <person name="Ichikawa N."/>
        </authorList>
    </citation>
    <scope>NUCLEOTIDE SEQUENCE [LARGE SCALE GENOMIC DNA]</scope>
    <source>
        <strain evidence="1 2">NBRC 106168</strain>
    </source>
</reference>
<sequence length="172" mass="19314">MSEIINRVANSSMVTIDLETYYTTGERVVFDLEPFLFQGLVIKERDYRESFKNLDWSLYADKLVAITCSTDAIIPKWAYMLAMVNLQPVAKEVIIGSIDDLEKHLISGALNALDLAYVEDRPVVIKGCGKLSIPDYAYGEIVKKVMPIAKSVMFGEPCSTVPVFKRPRSKIV</sequence>
<evidence type="ECO:0000313" key="1">
    <source>
        <dbReference type="EMBL" id="GEO24015.1"/>
    </source>
</evidence>